<reference evidence="1 2" key="1">
    <citation type="journal article" date="2018" name="Mycol. Prog.">
        <title>Coniella lustricola, a new species from submerged detritus.</title>
        <authorList>
            <person name="Raudabaugh D.B."/>
            <person name="Iturriaga T."/>
            <person name="Carver A."/>
            <person name="Mondo S."/>
            <person name="Pangilinan J."/>
            <person name="Lipzen A."/>
            <person name="He G."/>
            <person name="Amirebrahimi M."/>
            <person name="Grigoriev I.V."/>
            <person name="Miller A.N."/>
        </authorList>
    </citation>
    <scope>NUCLEOTIDE SEQUENCE [LARGE SCALE GENOMIC DNA]</scope>
    <source>
        <strain evidence="1 2">B22-T-1</strain>
    </source>
</reference>
<protein>
    <recommendedName>
        <fullName evidence="3">LCCL domain-containing protein</fullName>
    </recommendedName>
</protein>
<dbReference type="AlphaFoldDB" id="A0A2T3AMG6"/>
<accession>A0A2T3AMG6</accession>
<dbReference type="PANTHER" id="PTHR38115:SF1">
    <property type="entry name" value="LIPOCALIN-LIKE DOMAIN-CONTAINING PROTEIN"/>
    <property type="match status" value="1"/>
</dbReference>
<proteinExistence type="predicted"/>
<evidence type="ECO:0000313" key="2">
    <source>
        <dbReference type="Proteomes" id="UP000241462"/>
    </source>
</evidence>
<evidence type="ECO:0008006" key="3">
    <source>
        <dbReference type="Google" id="ProtNLM"/>
    </source>
</evidence>
<sequence length="183" mass="20841">MAAPASKTIRDLNGKWSMNKTLSDDVNPTLEIQGISWLTRKAIGLASVHLHVKQYSDADGTQHIDIEQTATGGLKGTSEERRLDNTWREHKDWLFGSARGRTLFVDEVPEDSGEAATFLKTNWEEGTTEWVYSYVESLDNGWTAKQTWGFQLINGERRHVRNVVVEKGKKKSETRLVYDWVSE</sequence>
<name>A0A2T3AMG6_9PEZI</name>
<dbReference type="PANTHER" id="PTHR38115">
    <property type="entry name" value="LIPOCALIN-LIKE DOMAIN-CONTAINING PROTEIN"/>
    <property type="match status" value="1"/>
</dbReference>
<dbReference type="EMBL" id="KZ678374">
    <property type="protein sequence ID" value="PSS03560.1"/>
    <property type="molecule type" value="Genomic_DNA"/>
</dbReference>
<dbReference type="InParanoid" id="A0A2T3AMG6"/>
<gene>
    <name evidence="1" type="ORF">BD289DRAFT_478401</name>
</gene>
<evidence type="ECO:0000313" key="1">
    <source>
        <dbReference type="EMBL" id="PSS03560.1"/>
    </source>
</evidence>
<dbReference type="Proteomes" id="UP000241462">
    <property type="component" value="Unassembled WGS sequence"/>
</dbReference>
<dbReference type="STRING" id="2025994.A0A2T3AMG6"/>
<dbReference type="InterPro" id="IPR053037">
    <property type="entry name" value="Pericyclase_pydY-like"/>
</dbReference>
<organism evidence="1 2">
    <name type="scientific">Coniella lustricola</name>
    <dbReference type="NCBI Taxonomy" id="2025994"/>
    <lineage>
        <taxon>Eukaryota</taxon>
        <taxon>Fungi</taxon>
        <taxon>Dikarya</taxon>
        <taxon>Ascomycota</taxon>
        <taxon>Pezizomycotina</taxon>
        <taxon>Sordariomycetes</taxon>
        <taxon>Sordariomycetidae</taxon>
        <taxon>Diaporthales</taxon>
        <taxon>Schizoparmaceae</taxon>
        <taxon>Coniella</taxon>
    </lineage>
</organism>
<keyword evidence="2" id="KW-1185">Reference proteome</keyword>
<dbReference type="OrthoDB" id="425354at2759"/>